<evidence type="ECO:0000256" key="2">
    <source>
        <dbReference type="SAM" id="MobiDB-lite"/>
    </source>
</evidence>
<evidence type="ECO:0000313" key="3">
    <source>
        <dbReference type="EMBL" id="KAF6161112.1"/>
    </source>
</evidence>
<sequence>MEAHHASLGRRTLEDIRQKRAAERMSRVSSGPDLQTPLIPLVAAGIVRSESDNRLSETDVHGLVSQIKKLERKNVELEEENKNLVIKLQMSEAENETMKKRLNDLEQNSLPSLRKALRDVAMEKDAAVIAREDFSTQLRMAKKRLKEAEEEQYRTEEDAAALRAELNSLQQHTIMNPLGDMPSLGNSTDHLQAMEKELVDLKLELQQELLKRQQEHQRVEAEQVRSSALMDENQVLEERLTALTKKNSENLEESASYALSTQEKEILEKQLHDMAVMVERLEGSRQKLLIEVDSQSSEIERLFEENYNLSTSYEEVVGVVVQWENQVKDCLNQNEELRGLLDKLRTEQAYMQPLNATRAQSGSVETEKDSNHSFEISVLKAQLSKEQSRAEDLSAEIMKLSAERQHAVQSYNGLARLYKPVLRNIESSLIKIKQDGSVAVQ</sequence>
<comment type="caution">
    <text evidence="3">The sequence shown here is derived from an EMBL/GenBank/DDBJ whole genome shotgun (WGS) entry which is preliminary data.</text>
</comment>
<name>A0A7J7N261_9MAGN</name>
<gene>
    <name evidence="3" type="ORF">GIB67_007753</name>
</gene>
<proteinExistence type="predicted"/>
<dbReference type="PANTHER" id="PTHR48163:SF2">
    <property type="entry name" value="EXPRESSED PROTEIN"/>
    <property type="match status" value="1"/>
</dbReference>
<keyword evidence="1" id="KW-0175">Coiled coil</keyword>
<feature type="coiled-coil region" evidence="1">
    <location>
        <begin position="285"/>
        <end position="347"/>
    </location>
</feature>
<dbReference type="AlphaFoldDB" id="A0A7J7N261"/>
<feature type="region of interest" description="Disordered" evidence="2">
    <location>
        <begin position="1"/>
        <end position="32"/>
    </location>
</feature>
<accession>A0A7J7N261</accession>
<protein>
    <submittedName>
        <fullName evidence="3">Uncharacterized protein</fullName>
    </submittedName>
</protein>
<dbReference type="OrthoDB" id="2019706at2759"/>
<evidence type="ECO:0000313" key="4">
    <source>
        <dbReference type="Proteomes" id="UP000541444"/>
    </source>
</evidence>
<dbReference type="Proteomes" id="UP000541444">
    <property type="component" value="Unassembled WGS sequence"/>
</dbReference>
<organism evidence="3 4">
    <name type="scientific">Kingdonia uniflora</name>
    <dbReference type="NCBI Taxonomy" id="39325"/>
    <lineage>
        <taxon>Eukaryota</taxon>
        <taxon>Viridiplantae</taxon>
        <taxon>Streptophyta</taxon>
        <taxon>Embryophyta</taxon>
        <taxon>Tracheophyta</taxon>
        <taxon>Spermatophyta</taxon>
        <taxon>Magnoliopsida</taxon>
        <taxon>Ranunculales</taxon>
        <taxon>Circaeasteraceae</taxon>
        <taxon>Kingdonia</taxon>
    </lineage>
</organism>
<dbReference type="EMBL" id="JACGCM010001144">
    <property type="protein sequence ID" value="KAF6161112.1"/>
    <property type="molecule type" value="Genomic_DNA"/>
</dbReference>
<keyword evidence="4" id="KW-1185">Reference proteome</keyword>
<feature type="coiled-coil region" evidence="1">
    <location>
        <begin position="376"/>
        <end position="410"/>
    </location>
</feature>
<evidence type="ECO:0000256" key="1">
    <source>
        <dbReference type="SAM" id="Coils"/>
    </source>
</evidence>
<reference evidence="3 4" key="1">
    <citation type="journal article" date="2020" name="IScience">
        <title>Genome Sequencing of the Endangered Kingdonia uniflora (Circaeasteraceae, Ranunculales) Reveals Potential Mechanisms of Evolutionary Specialization.</title>
        <authorList>
            <person name="Sun Y."/>
            <person name="Deng T."/>
            <person name="Zhang A."/>
            <person name="Moore M.J."/>
            <person name="Landis J.B."/>
            <person name="Lin N."/>
            <person name="Zhang H."/>
            <person name="Zhang X."/>
            <person name="Huang J."/>
            <person name="Zhang X."/>
            <person name="Sun H."/>
            <person name="Wang H."/>
        </authorList>
    </citation>
    <scope>NUCLEOTIDE SEQUENCE [LARGE SCALE GENOMIC DNA]</scope>
    <source>
        <strain evidence="3">TB1705</strain>
        <tissue evidence="3">Leaf</tissue>
    </source>
</reference>
<feature type="compositionally biased region" description="Basic and acidic residues" evidence="2">
    <location>
        <begin position="1"/>
        <end position="26"/>
    </location>
</feature>
<dbReference type="PANTHER" id="PTHR48163">
    <property type="entry name" value="BNAC02G25670D PROTEIN"/>
    <property type="match status" value="1"/>
</dbReference>
<feature type="coiled-coil region" evidence="1">
    <location>
        <begin position="60"/>
        <end position="253"/>
    </location>
</feature>